<dbReference type="EMBL" id="JAATLM010000001">
    <property type="protein sequence ID" value="NIZ69119.1"/>
    <property type="molecule type" value="Genomic_DNA"/>
</dbReference>
<evidence type="ECO:0000313" key="3">
    <source>
        <dbReference type="Proteomes" id="UP000778951"/>
    </source>
</evidence>
<dbReference type="Pfam" id="PF18753">
    <property type="entry name" value="Nmad2"/>
    <property type="match status" value="1"/>
</dbReference>
<evidence type="ECO:0000259" key="1">
    <source>
        <dbReference type="Pfam" id="PF18753"/>
    </source>
</evidence>
<reference evidence="2" key="1">
    <citation type="submission" date="2020-03" db="EMBL/GenBank/DDBJ databases">
        <title>Spirochaetal bacteria isolated from arthropods constitute a novel genus Entomospira genus novum within the order Spirochaetales.</title>
        <authorList>
            <person name="Grana-Miraglia L."/>
            <person name="Sikutova S."/>
            <person name="Fingerle V."/>
            <person name="Sing A."/>
            <person name="Castillo-Ramirez S."/>
            <person name="Margos G."/>
            <person name="Rudolf I."/>
        </authorList>
    </citation>
    <scope>NUCLEOTIDE SEQUENCE</scope>
    <source>
        <strain evidence="2">BR149</strain>
    </source>
</reference>
<dbReference type="AlphaFoldDB" id="A0A968GHK5"/>
<dbReference type="RefSeq" id="WP_167695220.1">
    <property type="nucleotide sequence ID" value="NZ_CP118181.1"/>
</dbReference>
<feature type="domain" description="Nucleotide modification associated" evidence="1">
    <location>
        <begin position="6"/>
        <end position="202"/>
    </location>
</feature>
<dbReference type="Proteomes" id="UP000778951">
    <property type="component" value="Unassembled WGS sequence"/>
</dbReference>
<gene>
    <name evidence="2" type="ORF">HCT48_02685</name>
</gene>
<name>A0A968GHK5_9SPIO</name>
<proteinExistence type="predicted"/>
<comment type="caution">
    <text evidence="2">The sequence shown here is derived from an EMBL/GenBank/DDBJ whole genome shotgun (WGS) entry which is preliminary data.</text>
</comment>
<organism evidence="2 3">
    <name type="scientific">Entomospira culicis</name>
    <dbReference type="NCBI Taxonomy" id="2719989"/>
    <lineage>
        <taxon>Bacteria</taxon>
        <taxon>Pseudomonadati</taxon>
        <taxon>Spirochaetota</taxon>
        <taxon>Spirochaetia</taxon>
        <taxon>Spirochaetales</taxon>
        <taxon>Spirochaetaceae</taxon>
        <taxon>Entomospira</taxon>
    </lineage>
</organism>
<sequence>MIASIDKVYSYIVAQDNGYSPNPFWGVLSLPWCKPTMRTAIAKYNINNPNHTLWLVGLTRKDKTGHNRVLYLAQISEILSHHDYFFRYPQKQPKLEPNLPHIFQVGDNVYQKDAQSTFTHKAIPSVHSNDEAMKKRDLSSPHVLLSFRYVYYGKQAPVLPENLQELTVGQGFKSNFSEELRASLQQYIDELNLTENLILAPPHIWPDQDDSWQQTTKIL</sequence>
<protein>
    <recommendedName>
        <fullName evidence="1">Nucleotide modification associated domain-containing protein</fullName>
    </recommendedName>
</protein>
<evidence type="ECO:0000313" key="2">
    <source>
        <dbReference type="EMBL" id="NIZ69119.1"/>
    </source>
</evidence>
<accession>A0A968GHK5</accession>
<keyword evidence="3" id="KW-1185">Reference proteome</keyword>
<dbReference type="InterPro" id="IPR041180">
    <property type="entry name" value="Nmad2"/>
</dbReference>